<organism evidence="2 4">
    <name type="scientific">Cucumis melo var. makuwa</name>
    <name type="common">Oriental melon</name>
    <dbReference type="NCBI Taxonomy" id="1194695"/>
    <lineage>
        <taxon>Eukaryota</taxon>
        <taxon>Viridiplantae</taxon>
        <taxon>Streptophyta</taxon>
        <taxon>Embryophyta</taxon>
        <taxon>Tracheophyta</taxon>
        <taxon>Spermatophyta</taxon>
        <taxon>Magnoliopsida</taxon>
        <taxon>eudicotyledons</taxon>
        <taxon>Gunneridae</taxon>
        <taxon>Pentapetalae</taxon>
        <taxon>rosids</taxon>
        <taxon>fabids</taxon>
        <taxon>Cucurbitales</taxon>
        <taxon>Cucurbitaceae</taxon>
        <taxon>Benincaseae</taxon>
        <taxon>Cucumis</taxon>
    </lineage>
</organism>
<gene>
    <name evidence="3" type="ORF">E5676_scaffold718G00190</name>
    <name evidence="2" type="ORF">E6C27_scaffold1204G00210</name>
</gene>
<dbReference type="Proteomes" id="UP000321393">
    <property type="component" value="Unassembled WGS sequence"/>
</dbReference>
<dbReference type="Pfam" id="PF03732">
    <property type="entry name" value="Retrotrans_gag"/>
    <property type="match status" value="1"/>
</dbReference>
<evidence type="ECO:0000313" key="2">
    <source>
        <dbReference type="EMBL" id="KAA0025338.1"/>
    </source>
</evidence>
<dbReference type="InterPro" id="IPR005162">
    <property type="entry name" value="Retrotrans_gag_dom"/>
</dbReference>
<reference evidence="4 5" key="1">
    <citation type="submission" date="2019-08" db="EMBL/GenBank/DDBJ databases">
        <title>Draft genome sequences of two oriental melons (Cucumis melo L. var makuwa).</title>
        <authorList>
            <person name="Kwon S.-Y."/>
        </authorList>
    </citation>
    <scope>NUCLEOTIDE SEQUENCE [LARGE SCALE GENOMIC DNA]</scope>
    <source>
        <strain evidence="5">cv. Chang Bougi</strain>
        <strain evidence="4">cv. SW 3</strain>
        <tissue evidence="2">Leaf</tissue>
    </source>
</reference>
<feature type="domain" description="Retrotransposon gag" evidence="1">
    <location>
        <begin position="2"/>
        <end position="44"/>
    </location>
</feature>
<evidence type="ECO:0000259" key="1">
    <source>
        <dbReference type="Pfam" id="PF03732"/>
    </source>
</evidence>
<proteinExistence type="predicted"/>
<evidence type="ECO:0000313" key="5">
    <source>
        <dbReference type="Proteomes" id="UP000321947"/>
    </source>
</evidence>
<comment type="caution">
    <text evidence="2">The sequence shown here is derived from an EMBL/GenBank/DDBJ whole genome shotgun (WGS) entry which is preliminary data.</text>
</comment>
<protein>
    <recommendedName>
        <fullName evidence="1">Retrotransposon gag domain-containing protein</fullName>
    </recommendedName>
</protein>
<dbReference type="Proteomes" id="UP000321947">
    <property type="component" value="Unassembled WGS sequence"/>
</dbReference>
<evidence type="ECO:0000313" key="4">
    <source>
        <dbReference type="Proteomes" id="UP000321393"/>
    </source>
</evidence>
<dbReference type="EMBL" id="SSTE01023254">
    <property type="protein sequence ID" value="KAA0025338.1"/>
    <property type="molecule type" value="Genomic_DNA"/>
</dbReference>
<dbReference type="OrthoDB" id="1936908at2759"/>
<dbReference type="AlphaFoldDB" id="A0A5A7SGR7"/>
<dbReference type="EMBL" id="SSTD01013533">
    <property type="protein sequence ID" value="TYK06461.1"/>
    <property type="molecule type" value="Genomic_DNA"/>
</dbReference>
<name>A0A5A7SGR7_CUCMM</name>
<sequence length="120" mass="13929">MSLIQGDMTIVEYEKRFTELAKYALALVIDETDKYERFQNGLRTKIRASITACINSCKVVNIRIRICVIRQAFYCKEISKLVVMFHLNPEGVMEEDLRVEIKEKERTKNVPQRRQAAGSS</sequence>
<accession>A0A5A7SGR7</accession>
<evidence type="ECO:0000313" key="3">
    <source>
        <dbReference type="EMBL" id="TYK06461.1"/>
    </source>
</evidence>